<dbReference type="AlphaFoldDB" id="A0A1H1RU72"/>
<gene>
    <name evidence="1" type="ORF">SAMN05216198_1850</name>
</gene>
<accession>A0A1H1RU72</accession>
<dbReference type="EMBL" id="LT629748">
    <property type="protein sequence ID" value="SDS39287.1"/>
    <property type="molecule type" value="Genomic_DNA"/>
</dbReference>
<evidence type="ECO:0000313" key="2">
    <source>
        <dbReference type="Proteomes" id="UP000243426"/>
    </source>
</evidence>
<evidence type="ECO:0000313" key="1">
    <source>
        <dbReference type="EMBL" id="SDS39287.1"/>
    </source>
</evidence>
<sequence>MPSPFLEIIELADGTVALRRPDEEGTPLLTIEFSEEARDFLQGNYVEVAKAMIGAGMQVAGQIMEEDPDLDFDEHRVLH</sequence>
<dbReference type="Proteomes" id="UP000243426">
    <property type="component" value="Chromosome I"/>
</dbReference>
<dbReference type="OrthoDB" id="6370236at2"/>
<reference evidence="2" key="1">
    <citation type="submission" date="2016-10" db="EMBL/GenBank/DDBJ databases">
        <authorList>
            <person name="Varghese N."/>
            <person name="Submissions S."/>
        </authorList>
    </citation>
    <scope>NUCLEOTIDE SEQUENCE [LARGE SCALE GENOMIC DNA]</scope>
    <source>
        <strain evidence="2">2SM5</strain>
    </source>
</reference>
<dbReference type="RefSeq" id="WP_090273037.1">
    <property type="nucleotide sequence ID" value="NZ_LT629748.1"/>
</dbReference>
<keyword evidence="2" id="KW-1185">Reference proteome</keyword>
<dbReference type="STRING" id="797277.SAMN05216198_1850"/>
<organism evidence="1 2">
    <name type="scientific">Halopseudomonas litoralis</name>
    <dbReference type="NCBI Taxonomy" id="797277"/>
    <lineage>
        <taxon>Bacteria</taxon>
        <taxon>Pseudomonadati</taxon>
        <taxon>Pseudomonadota</taxon>
        <taxon>Gammaproteobacteria</taxon>
        <taxon>Pseudomonadales</taxon>
        <taxon>Pseudomonadaceae</taxon>
        <taxon>Halopseudomonas</taxon>
    </lineage>
</organism>
<protein>
    <submittedName>
        <fullName evidence="1">Uncharacterized protein</fullName>
    </submittedName>
</protein>
<proteinExistence type="predicted"/>
<name>A0A1H1RU72_9GAMM</name>